<proteinExistence type="predicted"/>
<sequence>MARLLACSFVAVLAAVSFAVPNPAVNRIDAPDHRPHSTTIASSETASSPSAAPRITLKPRKSAVNSIDAVGVNVDHETASSSARSSSLRTFVGTAQGPQIDLNPRDPAVNRVDAVGVRAPHRTMTSLKTTESSVSLSSSSTRPYITLHPRDPAINRIDAPGSKPHFTTLTSSAIATTFSKRYHAPIKERAPAVNRIDAVGNGVFNQVLFSVAGGTPVTLAISDVQQIEAAATETLGDAVIPMPVISVNPSPDNTVLPTSLFAGPAPSSSAIPFEVPDTQTVIYITLRPDRPIGKVDMGQVLIHAMIDLRETIKQNGNDGWLPNDNWSWFETSWNCLLTADRNLVPGPGGPQHLTYGVLHSALVGLWGAMYSKGRYFACDFEIEDAQWGIVGSGSMEFLRSIGV</sequence>
<keyword evidence="2" id="KW-0732">Signal</keyword>
<evidence type="ECO:0000313" key="4">
    <source>
        <dbReference type="Proteomes" id="UP000664203"/>
    </source>
</evidence>
<gene>
    <name evidence="3" type="ORF">ALECFALPRED_001834</name>
</gene>
<dbReference type="EMBL" id="CAJPDR010000147">
    <property type="protein sequence ID" value="CAF9921590.1"/>
    <property type="molecule type" value="Genomic_DNA"/>
</dbReference>
<evidence type="ECO:0000256" key="1">
    <source>
        <dbReference type="SAM" id="MobiDB-lite"/>
    </source>
</evidence>
<organism evidence="3 4">
    <name type="scientific">Alectoria fallacina</name>
    <dbReference type="NCBI Taxonomy" id="1903189"/>
    <lineage>
        <taxon>Eukaryota</taxon>
        <taxon>Fungi</taxon>
        <taxon>Dikarya</taxon>
        <taxon>Ascomycota</taxon>
        <taxon>Pezizomycotina</taxon>
        <taxon>Lecanoromycetes</taxon>
        <taxon>OSLEUM clade</taxon>
        <taxon>Lecanoromycetidae</taxon>
        <taxon>Lecanorales</taxon>
        <taxon>Lecanorineae</taxon>
        <taxon>Parmeliaceae</taxon>
        <taxon>Alectoria</taxon>
    </lineage>
</organism>
<feature type="chain" id="PRO_5034106149" evidence="2">
    <location>
        <begin position="20"/>
        <end position="403"/>
    </location>
</feature>
<accession>A0A8H3INE7</accession>
<dbReference type="OrthoDB" id="5365780at2759"/>
<dbReference type="Proteomes" id="UP000664203">
    <property type="component" value="Unassembled WGS sequence"/>
</dbReference>
<feature type="compositionally biased region" description="Low complexity" evidence="1">
    <location>
        <begin position="37"/>
        <end position="52"/>
    </location>
</feature>
<feature type="region of interest" description="Disordered" evidence="1">
    <location>
        <begin position="27"/>
        <end position="59"/>
    </location>
</feature>
<dbReference type="AlphaFoldDB" id="A0A8H3INE7"/>
<feature type="signal peptide" evidence="2">
    <location>
        <begin position="1"/>
        <end position="19"/>
    </location>
</feature>
<evidence type="ECO:0000256" key="2">
    <source>
        <dbReference type="SAM" id="SignalP"/>
    </source>
</evidence>
<keyword evidence="4" id="KW-1185">Reference proteome</keyword>
<name>A0A8H3INE7_9LECA</name>
<comment type="caution">
    <text evidence="3">The sequence shown here is derived from an EMBL/GenBank/DDBJ whole genome shotgun (WGS) entry which is preliminary data.</text>
</comment>
<evidence type="ECO:0000313" key="3">
    <source>
        <dbReference type="EMBL" id="CAF9921590.1"/>
    </source>
</evidence>
<reference evidence="3" key="1">
    <citation type="submission" date="2021-03" db="EMBL/GenBank/DDBJ databases">
        <authorList>
            <person name="Tagirdzhanova G."/>
        </authorList>
    </citation>
    <scope>NUCLEOTIDE SEQUENCE</scope>
</reference>
<protein>
    <submittedName>
        <fullName evidence="3">Uncharacterized protein</fullName>
    </submittedName>
</protein>